<evidence type="ECO:0000256" key="1">
    <source>
        <dbReference type="SAM" id="MobiDB-lite"/>
    </source>
</evidence>
<organism evidence="2">
    <name type="scientific">uncultured Nocardioidaceae bacterium</name>
    <dbReference type="NCBI Taxonomy" id="253824"/>
    <lineage>
        <taxon>Bacteria</taxon>
        <taxon>Bacillati</taxon>
        <taxon>Actinomycetota</taxon>
        <taxon>Actinomycetes</taxon>
        <taxon>Propionibacteriales</taxon>
        <taxon>Nocardioidaceae</taxon>
        <taxon>environmental samples</taxon>
    </lineage>
</organism>
<accession>A0A6J4LS66</accession>
<gene>
    <name evidence="2" type="ORF">AVDCRST_MAG29-1438</name>
</gene>
<feature type="compositionally biased region" description="Basic and acidic residues" evidence="1">
    <location>
        <begin position="23"/>
        <end position="50"/>
    </location>
</feature>
<evidence type="ECO:0000313" key="2">
    <source>
        <dbReference type="EMBL" id="CAA9340113.1"/>
    </source>
</evidence>
<feature type="compositionally biased region" description="Basic residues" evidence="1">
    <location>
        <begin position="51"/>
        <end position="72"/>
    </location>
</feature>
<feature type="compositionally biased region" description="Basic residues" evidence="1">
    <location>
        <begin position="1"/>
        <end position="22"/>
    </location>
</feature>
<feature type="region of interest" description="Disordered" evidence="1">
    <location>
        <begin position="1"/>
        <end position="80"/>
    </location>
</feature>
<feature type="non-terminal residue" evidence="2">
    <location>
        <position position="1"/>
    </location>
</feature>
<feature type="non-terminal residue" evidence="2">
    <location>
        <position position="124"/>
    </location>
</feature>
<sequence length="124" mass="14555">ASTPVRRHPDRPHHGAVRRPAHHLRDTRAHRQDDARGCEHHDRVDRDPRRHDHAPHRCRPPLRRPGRTRSHDHRTGVLADHRGLAHLRPLELESHDIHLGGLHRGHRAQPPLHRVRERALRKPV</sequence>
<name>A0A6J4LS66_9ACTN</name>
<protein>
    <submittedName>
        <fullName evidence="2">Uncharacterized protein</fullName>
    </submittedName>
</protein>
<dbReference type="AlphaFoldDB" id="A0A6J4LS66"/>
<feature type="compositionally biased region" description="Basic residues" evidence="1">
    <location>
        <begin position="101"/>
        <end position="116"/>
    </location>
</feature>
<dbReference type="EMBL" id="CADCUG010000094">
    <property type="protein sequence ID" value="CAA9340113.1"/>
    <property type="molecule type" value="Genomic_DNA"/>
</dbReference>
<reference evidence="2" key="1">
    <citation type="submission" date="2020-02" db="EMBL/GenBank/DDBJ databases">
        <authorList>
            <person name="Meier V. D."/>
        </authorList>
    </citation>
    <scope>NUCLEOTIDE SEQUENCE</scope>
    <source>
        <strain evidence="2">AVDCRST_MAG29</strain>
    </source>
</reference>
<feature type="region of interest" description="Disordered" evidence="1">
    <location>
        <begin position="101"/>
        <end position="124"/>
    </location>
</feature>
<proteinExistence type="predicted"/>